<evidence type="ECO:0000256" key="14">
    <source>
        <dbReference type="SAM" id="MobiDB-lite"/>
    </source>
</evidence>
<feature type="transmembrane region" description="Helical" evidence="15">
    <location>
        <begin position="229"/>
        <end position="250"/>
    </location>
</feature>
<keyword evidence="5" id="KW-0862">Zinc</keyword>
<dbReference type="GO" id="GO:0016324">
    <property type="term" value="C:apical plasma membrane"/>
    <property type="evidence" value="ECO:0007669"/>
    <property type="project" value="UniProtKB-SubCell"/>
</dbReference>
<feature type="transmembrane region" description="Helical" evidence="15">
    <location>
        <begin position="89"/>
        <end position="106"/>
    </location>
</feature>
<keyword evidence="9 15" id="KW-0472">Membrane</keyword>
<keyword evidence="3" id="KW-1003">Cell membrane</keyword>
<dbReference type="EnsemblMetazoa" id="XM_011676207">
    <property type="protein sequence ID" value="XP_011674509"/>
    <property type="gene ID" value="LOC754194"/>
</dbReference>
<evidence type="ECO:0000256" key="15">
    <source>
        <dbReference type="SAM" id="Phobius"/>
    </source>
</evidence>
<keyword evidence="4 15" id="KW-0812">Transmembrane</keyword>
<dbReference type="Proteomes" id="UP000007110">
    <property type="component" value="Unassembled WGS sequence"/>
</dbReference>
<feature type="region of interest" description="Disordered" evidence="14">
    <location>
        <begin position="157"/>
        <end position="189"/>
    </location>
</feature>
<keyword evidence="7 15" id="KW-1133">Transmembrane helix</keyword>
<evidence type="ECO:0000256" key="11">
    <source>
        <dbReference type="ARBA" id="ARBA00039395"/>
    </source>
</evidence>
<dbReference type="PANTHER" id="PTHR11040:SF221">
    <property type="entry name" value="ZINC TRANSPORTER ZIP3"/>
    <property type="match status" value="1"/>
</dbReference>
<evidence type="ECO:0000256" key="3">
    <source>
        <dbReference type="ARBA" id="ARBA00022475"/>
    </source>
</evidence>
<dbReference type="GO" id="GO:0071577">
    <property type="term" value="P:zinc ion transmembrane transport"/>
    <property type="evidence" value="ECO:0000318"/>
    <property type="project" value="GO_Central"/>
</dbReference>
<evidence type="ECO:0000256" key="10">
    <source>
        <dbReference type="ARBA" id="ARBA00036307"/>
    </source>
</evidence>
<keyword evidence="17" id="KW-1185">Reference proteome</keyword>
<evidence type="ECO:0000256" key="7">
    <source>
        <dbReference type="ARBA" id="ARBA00022989"/>
    </source>
</evidence>
<comment type="subcellular location">
    <subcellularLocation>
        <location evidence="1">Apical cell membrane</location>
        <topology evidence="1">Multi-pass membrane protein</topology>
    </subcellularLocation>
</comment>
<comment type="catalytic activity">
    <reaction evidence="10">
        <text>Zn(2+)(in) = Zn(2+)(out)</text>
        <dbReference type="Rhea" id="RHEA:29351"/>
        <dbReference type="ChEBI" id="CHEBI:29105"/>
    </reaction>
    <physiologicalReaction direction="left-to-right" evidence="10">
        <dbReference type="Rhea" id="RHEA:29352"/>
    </physiologicalReaction>
</comment>
<dbReference type="CTD" id="29985"/>
<feature type="transmembrane region" description="Helical" evidence="15">
    <location>
        <begin position="48"/>
        <end position="69"/>
    </location>
</feature>
<dbReference type="Pfam" id="PF02535">
    <property type="entry name" value="Zip"/>
    <property type="match status" value="1"/>
</dbReference>
<reference evidence="17" key="1">
    <citation type="submission" date="2015-02" db="EMBL/GenBank/DDBJ databases">
        <title>Genome sequencing for Strongylocentrotus purpuratus.</title>
        <authorList>
            <person name="Murali S."/>
            <person name="Liu Y."/>
            <person name="Vee V."/>
            <person name="English A."/>
            <person name="Wang M."/>
            <person name="Skinner E."/>
            <person name="Han Y."/>
            <person name="Muzny D.M."/>
            <person name="Worley K.C."/>
            <person name="Gibbs R.A."/>
        </authorList>
    </citation>
    <scope>NUCLEOTIDE SEQUENCE</scope>
</reference>
<evidence type="ECO:0000256" key="2">
    <source>
        <dbReference type="ARBA" id="ARBA00022448"/>
    </source>
</evidence>
<evidence type="ECO:0000313" key="16">
    <source>
        <dbReference type="EnsemblMetazoa" id="XP_011674509"/>
    </source>
</evidence>
<keyword evidence="2" id="KW-0813">Transport</keyword>
<dbReference type="RefSeq" id="XP_030851889.1">
    <property type="nucleotide sequence ID" value="XM_030996029.1"/>
</dbReference>
<evidence type="ECO:0000256" key="13">
    <source>
        <dbReference type="ARBA" id="ARBA00042778"/>
    </source>
</evidence>
<dbReference type="PANTHER" id="PTHR11040">
    <property type="entry name" value="ZINC/IRON TRANSPORTER"/>
    <property type="match status" value="1"/>
</dbReference>
<keyword evidence="8" id="KW-0406">Ion transport</keyword>
<feature type="transmembrane region" description="Helical" evidence="15">
    <location>
        <begin position="200"/>
        <end position="223"/>
    </location>
</feature>
<evidence type="ECO:0000256" key="4">
    <source>
        <dbReference type="ARBA" id="ARBA00022692"/>
    </source>
</evidence>
<dbReference type="RefSeq" id="XP_011674510.1">
    <property type="nucleotide sequence ID" value="XM_011676208.2"/>
</dbReference>
<feature type="transmembrane region" description="Helical" evidence="15">
    <location>
        <begin position="262"/>
        <end position="284"/>
    </location>
</feature>
<feature type="compositionally biased region" description="Polar residues" evidence="14">
    <location>
        <begin position="157"/>
        <end position="166"/>
    </location>
</feature>
<dbReference type="RefSeq" id="XP_011674509.1">
    <property type="nucleotide sequence ID" value="XM_011676207.2"/>
</dbReference>
<evidence type="ECO:0000256" key="8">
    <source>
        <dbReference type="ARBA" id="ARBA00023065"/>
    </source>
</evidence>
<dbReference type="OMA" id="HHHGHFN"/>
<organism evidence="16 17">
    <name type="scientific">Strongylocentrotus purpuratus</name>
    <name type="common">Purple sea urchin</name>
    <dbReference type="NCBI Taxonomy" id="7668"/>
    <lineage>
        <taxon>Eukaryota</taxon>
        <taxon>Metazoa</taxon>
        <taxon>Echinodermata</taxon>
        <taxon>Eleutherozoa</taxon>
        <taxon>Echinozoa</taxon>
        <taxon>Echinoidea</taxon>
        <taxon>Euechinoidea</taxon>
        <taxon>Echinacea</taxon>
        <taxon>Camarodonta</taxon>
        <taxon>Echinidea</taxon>
        <taxon>Strongylocentrotidae</taxon>
        <taxon>Strongylocentrotus</taxon>
    </lineage>
</organism>
<evidence type="ECO:0000313" key="17">
    <source>
        <dbReference type="Proteomes" id="UP000007110"/>
    </source>
</evidence>
<dbReference type="AlphaFoldDB" id="A0A7M7HL24"/>
<evidence type="ECO:0000256" key="6">
    <source>
        <dbReference type="ARBA" id="ARBA00022906"/>
    </source>
</evidence>
<evidence type="ECO:0000256" key="12">
    <source>
        <dbReference type="ARBA" id="ARBA00041702"/>
    </source>
</evidence>
<dbReference type="GeneID" id="754194"/>
<feature type="transmembrane region" description="Helical" evidence="15">
    <location>
        <begin position="296"/>
        <end position="316"/>
    </location>
</feature>
<dbReference type="OrthoDB" id="448280at2759"/>
<dbReference type="GO" id="GO:0005385">
    <property type="term" value="F:zinc ion transmembrane transporter activity"/>
    <property type="evidence" value="ECO:0000318"/>
    <property type="project" value="GO_Central"/>
</dbReference>
<feature type="transmembrane region" description="Helical" evidence="15">
    <location>
        <begin position="328"/>
        <end position="345"/>
    </location>
</feature>
<accession>A0A7M7HL24</accession>
<dbReference type="KEGG" id="spu:754194"/>
<dbReference type="InterPro" id="IPR003689">
    <property type="entry name" value="ZIP"/>
</dbReference>
<dbReference type="EnsemblMetazoa" id="XM_030996029">
    <property type="protein sequence ID" value="XP_030851889"/>
    <property type="gene ID" value="LOC754194"/>
</dbReference>
<dbReference type="EnsemblMetazoa" id="XM_011676208">
    <property type="protein sequence ID" value="XP_011674510"/>
    <property type="gene ID" value="LOC754194"/>
</dbReference>
<evidence type="ECO:0000256" key="9">
    <source>
        <dbReference type="ARBA" id="ARBA00023136"/>
    </source>
</evidence>
<dbReference type="GO" id="GO:0005886">
    <property type="term" value="C:plasma membrane"/>
    <property type="evidence" value="ECO:0000318"/>
    <property type="project" value="GO_Central"/>
</dbReference>
<name>A0A7M7HL24_STRPU</name>
<feature type="transmembrane region" description="Helical" evidence="15">
    <location>
        <begin position="6"/>
        <end position="28"/>
    </location>
</feature>
<reference evidence="16" key="2">
    <citation type="submission" date="2021-01" db="UniProtKB">
        <authorList>
            <consortium name="EnsemblMetazoa"/>
        </authorList>
    </citation>
    <scope>IDENTIFICATION</scope>
</reference>
<protein>
    <recommendedName>
        <fullName evidence="11">Zinc transporter ZIP3</fullName>
    </recommendedName>
    <alternativeName>
        <fullName evidence="13">Solute carrier family 39 member 3</fullName>
    </alternativeName>
    <alternativeName>
        <fullName evidence="12">Zrt- and Irt-like protein 3</fullName>
    </alternativeName>
</protein>
<sequence>METNIKILLAVCMLIVFVVTLLGALLPLKVFGRRANQSQAQTERSDKIRSFCNCLAGGVFLATCFLGLIPSARNKFDEVFAASNYVTDYPVCEAVVIAGFFLILALEQAVTAAHTRKAAQTVEYVQLQQLENETDTHLTIEEDEDDVIFASPSQARVKSNSLPNGKSKNRAVNHSHLPDTSKNGHSHGHSHYGNIGGTKFLHSIILLLALSVHSVFEGMALGLQEDIKQIIYLLVAMVAHESLAAFALGASLLKSEVQLSAYIVYGVIFSSMIPLGAAIGVGIQSNHSFGADVCSAVMQAVAAGIFIFVTFFEILNHEFESGKYRGQKLLFTAIGYAALALLQIVG</sequence>
<keyword evidence="6" id="KW-0864">Zinc transport</keyword>
<proteinExistence type="predicted"/>
<dbReference type="InParanoid" id="A0A7M7HL24"/>
<evidence type="ECO:0000256" key="1">
    <source>
        <dbReference type="ARBA" id="ARBA00004424"/>
    </source>
</evidence>
<evidence type="ECO:0000256" key="5">
    <source>
        <dbReference type="ARBA" id="ARBA00022833"/>
    </source>
</evidence>